<organism evidence="1 2">
    <name type="scientific">Brassica campestris</name>
    <name type="common">Field mustard</name>
    <dbReference type="NCBI Taxonomy" id="3711"/>
    <lineage>
        <taxon>Eukaryota</taxon>
        <taxon>Viridiplantae</taxon>
        <taxon>Streptophyta</taxon>
        <taxon>Embryophyta</taxon>
        <taxon>Tracheophyta</taxon>
        <taxon>Spermatophyta</taxon>
        <taxon>Magnoliopsida</taxon>
        <taxon>eudicotyledons</taxon>
        <taxon>Gunneridae</taxon>
        <taxon>Pentapetalae</taxon>
        <taxon>rosids</taxon>
        <taxon>malvids</taxon>
        <taxon>Brassicales</taxon>
        <taxon>Brassicaceae</taxon>
        <taxon>Brassiceae</taxon>
        <taxon>Brassica</taxon>
    </lineage>
</organism>
<reference evidence="1 2" key="1">
    <citation type="submission" date="2021-07" db="EMBL/GenBank/DDBJ databases">
        <authorList>
            <consortium name="Genoscope - CEA"/>
            <person name="William W."/>
        </authorList>
    </citation>
    <scope>NUCLEOTIDE SEQUENCE [LARGE SCALE GENOMIC DNA]</scope>
</reference>
<name>A0A8D9GXZ3_BRACM</name>
<gene>
    <name evidence="1" type="ORF">BRAPAZ1V2_A01P31240.2</name>
</gene>
<proteinExistence type="predicted"/>
<evidence type="ECO:0000313" key="2">
    <source>
        <dbReference type="Proteomes" id="UP000694005"/>
    </source>
</evidence>
<accession>A0A8D9GXZ3</accession>
<dbReference type="EMBL" id="LS974617">
    <property type="protein sequence ID" value="CAG7889048.1"/>
    <property type="molecule type" value="Genomic_DNA"/>
</dbReference>
<evidence type="ECO:0000313" key="1">
    <source>
        <dbReference type="EMBL" id="CAG7889048.1"/>
    </source>
</evidence>
<dbReference type="AlphaFoldDB" id="A0A8D9GXZ3"/>
<dbReference type="Gramene" id="A01p31240.2_BraZ1">
    <property type="protein sequence ID" value="A01p31240.2_BraZ1.CDS"/>
    <property type="gene ID" value="A01g31240.2_BraZ1"/>
</dbReference>
<protein>
    <submittedName>
        <fullName evidence="1">Uncharacterized protein</fullName>
    </submittedName>
</protein>
<sequence length="137" mass="14931">MRQFLIGLSLCTDADDAFPVVRFVWASTIFCEAFIGNPAIYQARAPAFSAVFSPSTVARCLLLPLPSVWMLPYPDLSLSPTIPPRPTETGEEGPGNQTETMLNPLWPGLELVMAGTSAEVPLPPDYEARFTDCILDV</sequence>
<dbReference type="Proteomes" id="UP000694005">
    <property type="component" value="Chromosome A01"/>
</dbReference>